<evidence type="ECO:0000259" key="5">
    <source>
        <dbReference type="Pfam" id="PF12705"/>
    </source>
</evidence>
<evidence type="ECO:0000313" key="7">
    <source>
        <dbReference type="Proteomes" id="UP001203761"/>
    </source>
</evidence>
<keyword evidence="2" id="KW-0347">Helicase</keyword>
<keyword evidence="7" id="KW-1185">Reference proteome</keyword>
<feature type="region of interest" description="Disordered" evidence="4">
    <location>
        <begin position="442"/>
        <end position="472"/>
    </location>
</feature>
<dbReference type="RefSeq" id="WP_249736733.1">
    <property type="nucleotide sequence ID" value="NZ_JAKNCJ010000001.1"/>
</dbReference>
<feature type="domain" description="PD-(D/E)XK endonuclease-like" evidence="5">
    <location>
        <begin position="615"/>
        <end position="872"/>
    </location>
</feature>
<keyword evidence="1" id="KW-0227">DNA damage</keyword>
<evidence type="ECO:0000256" key="2">
    <source>
        <dbReference type="ARBA" id="ARBA00022806"/>
    </source>
</evidence>
<dbReference type="Proteomes" id="UP001203761">
    <property type="component" value="Unassembled WGS sequence"/>
</dbReference>
<comment type="caution">
    <text evidence="6">The sequence shown here is derived from an EMBL/GenBank/DDBJ whole genome shotgun (WGS) entry which is preliminary data.</text>
</comment>
<dbReference type="EMBL" id="JAKNCJ010000001">
    <property type="protein sequence ID" value="MCL6422640.1"/>
    <property type="molecule type" value="Genomic_DNA"/>
</dbReference>
<accession>A0ABT0QY94</accession>
<keyword evidence="3" id="KW-0234">DNA repair</keyword>
<keyword evidence="2" id="KW-0378">Hydrolase</keyword>
<dbReference type="Pfam" id="PF12705">
    <property type="entry name" value="PDDEXK_1"/>
    <property type="match status" value="1"/>
</dbReference>
<keyword evidence="2" id="KW-0067">ATP-binding</keyword>
<keyword evidence="2" id="KW-0547">Nucleotide-binding</keyword>
<gene>
    <name evidence="6" type="ORF">Bequi_04435</name>
</gene>
<evidence type="ECO:0000313" key="6">
    <source>
        <dbReference type="EMBL" id="MCL6422640.1"/>
    </source>
</evidence>
<dbReference type="InterPro" id="IPR038726">
    <property type="entry name" value="PDDEXK_AddAB-type"/>
</dbReference>
<protein>
    <submittedName>
        <fullName evidence="6">PD-(D/E)XK nuclease family protein</fullName>
    </submittedName>
</protein>
<name>A0ABT0QY94_9MICO</name>
<organism evidence="6 7">
    <name type="scientific">Brachybacterium equifaecis</name>
    <dbReference type="NCBI Taxonomy" id="2910770"/>
    <lineage>
        <taxon>Bacteria</taxon>
        <taxon>Bacillati</taxon>
        <taxon>Actinomycetota</taxon>
        <taxon>Actinomycetes</taxon>
        <taxon>Micrococcales</taxon>
        <taxon>Dermabacteraceae</taxon>
        <taxon>Brachybacterium</taxon>
    </lineage>
</organism>
<reference evidence="6" key="1">
    <citation type="submission" date="2022-02" db="EMBL/GenBank/DDBJ databases">
        <authorList>
            <person name="Lee M."/>
            <person name="Kim S.-J."/>
            <person name="Jung M.-Y."/>
        </authorList>
    </citation>
    <scope>NUCLEOTIDE SEQUENCE</scope>
    <source>
        <strain evidence="6">JHP9</strain>
    </source>
</reference>
<sequence>MEIEFGWTADGASWVDAGAVTGAARVGPRSLVQLLQNRLGLTRPAISPSVRIAQQLARIQSLLAAEPQDSEPGNFWPAASFAVDPWATASQLLRWRDAAVEAGWRMPDSAQPLPPRLAALRDLELHAADDAPRLAPSLADDLRELIAELAALISAGESWPLGITRIIAAENPASLPGLWPELFALLGRAGVELSLQAEAPASPPQLHVIACQDEWTAADAAARALRAITEGSPEAAPSALTVLATGDTAVLDQALHRRCLPAIGQVASSTARAHHQVLPLFLDVATAPLDVHQLAALLDLRLLPPASGDDDASAGGAPVGLFPAAVRGQLLRALSREPGVGGEAWQSALAVLAEDPRDPVRAAAAEIDRLVREPLQSSALTPPAILERLDWLSRRLRQIARGEGDLLGALTQIATLREVLGLLPARAPIAPRLLAQAVEAAGGSGRSPLAAPEASSRWRSTTKPEHLSPAPTGTVLWWAPSDGPTEPPARWDPLEVQHLEHGGARLLAPQALAQLHVDAALRGLHRAQRIIAVLPGRAAETALPPSGLLALLEAEAGLSEAARLAPEALIDEHLRTWTVGGHALPLAPARADSAEIAPSPAVHQVPPAAHLLPRRLSFSQISGLLACPHHWLLEYPLALRPAASAALPTGISMVGTLVHAVVENLVAAHTEEPGLGMRMEVPSAQEIGTMFDALVPRLAAELALPEREAERSTLREQATHALTELFTRLRDAGLRITGTESRFELPLLLEVAGREHAVQFVGSRDLDAVSEDGQRIVIDLKWSHAQRRYTELYEAGDAIQLASYAWSVAHADAADAQPLPSVAYGLLRSGSFIGGPSALDPRGLAPLDSDRSWNRMIATLQETLAEIAQGRIRCGCVTHLEAAGIAPGTGEAAARRALDKALEAQKASARAQERIALTHYCASSDYAQLCGLMGELR</sequence>
<evidence type="ECO:0000256" key="1">
    <source>
        <dbReference type="ARBA" id="ARBA00022763"/>
    </source>
</evidence>
<evidence type="ECO:0000256" key="4">
    <source>
        <dbReference type="SAM" id="MobiDB-lite"/>
    </source>
</evidence>
<proteinExistence type="predicted"/>
<evidence type="ECO:0000256" key="3">
    <source>
        <dbReference type="ARBA" id="ARBA00023204"/>
    </source>
</evidence>